<evidence type="ECO:0000313" key="2">
    <source>
        <dbReference type="Proteomes" id="UP000633278"/>
    </source>
</evidence>
<dbReference type="Proteomes" id="UP000633278">
    <property type="component" value="Unassembled WGS sequence"/>
</dbReference>
<organism evidence="1 2">
    <name type="scientific">Polaribacter pacificus</name>
    <dbReference type="NCBI Taxonomy" id="1775173"/>
    <lineage>
        <taxon>Bacteria</taxon>
        <taxon>Pseudomonadati</taxon>
        <taxon>Bacteroidota</taxon>
        <taxon>Flavobacteriia</taxon>
        <taxon>Flavobacteriales</taxon>
        <taxon>Flavobacteriaceae</taxon>
    </lineage>
</organism>
<dbReference type="AlphaFoldDB" id="A0A917MBS4"/>
<protein>
    <recommendedName>
        <fullName evidence="3">DUF2271 domain-containing protein</fullName>
    </recommendedName>
</protein>
<comment type="caution">
    <text evidence="1">The sequence shown here is derived from an EMBL/GenBank/DDBJ whole genome shotgun (WGS) entry which is preliminary data.</text>
</comment>
<proteinExistence type="predicted"/>
<dbReference type="EMBL" id="BMJW01000001">
    <property type="protein sequence ID" value="GGG90204.1"/>
    <property type="molecule type" value="Genomic_DNA"/>
</dbReference>
<gene>
    <name evidence="1" type="ORF">GCM10011416_03490</name>
</gene>
<reference evidence="1" key="1">
    <citation type="journal article" date="2014" name="Int. J. Syst. Evol. Microbiol.">
        <title>Complete genome sequence of Corynebacterium casei LMG S-19264T (=DSM 44701T), isolated from a smear-ripened cheese.</title>
        <authorList>
            <consortium name="US DOE Joint Genome Institute (JGI-PGF)"/>
            <person name="Walter F."/>
            <person name="Albersmeier A."/>
            <person name="Kalinowski J."/>
            <person name="Ruckert C."/>
        </authorList>
    </citation>
    <scope>NUCLEOTIDE SEQUENCE</scope>
    <source>
        <strain evidence="1">CGMCC 1.15763</strain>
    </source>
</reference>
<sequence>MVQLVNYSGQGAYVAISLINPKGAYEKTLFVQGDDEEWYHDLEEWWHFLGKKDSDIDAISGATVGGGERAIHMIEIDDSKINAGYSIRFESAVEDKEYYQKDVEFLLTTENIKKKHEGKGYIRYIRMIPNKK</sequence>
<dbReference type="InterPro" id="IPR014469">
    <property type="entry name" value="DUF2271"/>
</dbReference>
<name>A0A917MBS4_9FLAO</name>
<dbReference type="Pfam" id="PF10029">
    <property type="entry name" value="DUF2271"/>
    <property type="match status" value="1"/>
</dbReference>
<keyword evidence="2" id="KW-1185">Reference proteome</keyword>
<evidence type="ECO:0000313" key="1">
    <source>
        <dbReference type="EMBL" id="GGG90204.1"/>
    </source>
</evidence>
<evidence type="ECO:0008006" key="3">
    <source>
        <dbReference type="Google" id="ProtNLM"/>
    </source>
</evidence>
<reference evidence="1" key="2">
    <citation type="submission" date="2020-09" db="EMBL/GenBank/DDBJ databases">
        <authorList>
            <person name="Sun Q."/>
            <person name="Zhou Y."/>
        </authorList>
    </citation>
    <scope>NUCLEOTIDE SEQUENCE</scope>
    <source>
        <strain evidence="1">CGMCC 1.15763</strain>
    </source>
</reference>
<accession>A0A917MBS4</accession>